<dbReference type="HOGENOM" id="CLU_1926969_0_0_1"/>
<evidence type="ECO:0000313" key="2">
    <source>
        <dbReference type="EMBL" id="QSS55689.1"/>
    </source>
</evidence>
<dbReference type="EMBL" id="DS990638">
    <property type="protein sequence ID" value="EGC44909.1"/>
    <property type="molecule type" value="Genomic_DNA"/>
</dbReference>
<dbReference type="VEuPathDB" id="FungiDB:I7I53_03647"/>
<organism evidence="3">
    <name type="scientific">Ajellomyces capsulatus (strain H88)</name>
    <name type="common">Darling's disease fungus</name>
    <name type="synonym">Histoplasma capsulatum</name>
    <dbReference type="NCBI Taxonomy" id="544711"/>
    <lineage>
        <taxon>Eukaryota</taxon>
        <taxon>Fungi</taxon>
        <taxon>Dikarya</taxon>
        <taxon>Ascomycota</taxon>
        <taxon>Pezizomycotina</taxon>
        <taxon>Eurotiomycetes</taxon>
        <taxon>Eurotiomycetidae</taxon>
        <taxon>Onygenales</taxon>
        <taxon>Ajellomycetaceae</taxon>
        <taxon>Histoplasma</taxon>
    </lineage>
</organism>
<proteinExistence type="predicted"/>
<accession>F0UFA5</accession>
<dbReference type="AlphaFoldDB" id="F0UFA5"/>
<evidence type="ECO:0000313" key="1">
    <source>
        <dbReference type="EMBL" id="EGC44909.1"/>
    </source>
</evidence>
<dbReference type="Proteomes" id="UP000663419">
    <property type="component" value="Chromosome 4"/>
</dbReference>
<sequence length="131" mass="14427">MSPIPTESIQLDRHVGKDHGAFQLMNVDGPATPKLPISTLVMEEANHGSWNGGTGFNCKEETWSSGGIRGFCISSSLVLQSFEISSRFEAYTINAIQTFTYLPLRCQNASNLDIELKYSGYIIIDGNRIIP</sequence>
<name>F0UFA5_AJEC8</name>
<reference evidence="2" key="2">
    <citation type="submission" date="2021-01" db="EMBL/GenBank/DDBJ databases">
        <title>Chromosome-level genome assembly of a human fungal pathogen reveals clustering of transcriptionally co-regulated genes.</title>
        <authorList>
            <person name="Voorhies M."/>
            <person name="Cohen S."/>
            <person name="Shea T.P."/>
            <person name="Petrus S."/>
            <person name="Munoz J.F."/>
            <person name="Poplawski S."/>
            <person name="Goldman W.E."/>
            <person name="Michael T."/>
            <person name="Cuomo C.A."/>
            <person name="Sil A."/>
            <person name="Beyhan S."/>
        </authorList>
    </citation>
    <scope>NUCLEOTIDE SEQUENCE</scope>
    <source>
        <strain evidence="2">H88</strain>
    </source>
</reference>
<evidence type="ECO:0000313" key="3">
    <source>
        <dbReference type="Proteomes" id="UP000008142"/>
    </source>
</evidence>
<dbReference type="Proteomes" id="UP000008142">
    <property type="component" value="Unassembled WGS sequence"/>
</dbReference>
<reference evidence="3" key="1">
    <citation type="submission" date="2008-07" db="EMBL/GenBank/DDBJ databases">
        <title>Annotation of Ajellomyces capsulatus strain H88.</title>
        <authorList>
            <person name="Champion M."/>
            <person name="Cuomo C."/>
            <person name="Ma L.-J."/>
            <person name="Henn M.R."/>
            <person name="Sil A."/>
            <person name="Goldman B."/>
            <person name="Young S.K."/>
            <person name="Kodira C.D."/>
            <person name="Zeng Q."/>
            <person name="Koehrsen M."/>
            <person name="Alvarado L."/>
            <person name="Berlin A."/>
            <person name="Borenstein D."/>
            <person name="Chen Z."/>
            <person name="Engels R."/>
            <person name="Freedman E."/>
            <person name="Gellesch M."/>
            <person name="Goldberg J."/>
            <person name="Griggs A."/>
            <person name="Gujja S."/>
            <person name="Heiman D."/>
            <person name="Hepburn T."/>
            <person name="Howarth C."/>
            <person name="Jen D."/>
            <person name="Larson L."/>
            <person name="Lewis B."/>
            <person name="Mehta T."/>
            <person name="Park D."/>
            <person name="Pearson M."/>
            <person name="Roberts A."/>
            <person name="Saif S."/>
            <person name="Shea T."/>
            <person name="Shenoy N."/>
            <person name="Sisk P."/>
            <person name="Stolte C."/>
            <person name="Sykes S."/>
            <person name="Walk T."/>
            <person name="White J."/>
            <person name="Yandava C."/>
            <person name="Klein B."/>
            <person name="McEwen J.G."/>
            <person name="Puccia R."/>
            <person name="Goldman G.H."/>
            <person name="Felipe M.S."/>
            <person name="Nino-Vega G."/>
            <person name="San-Blas G."/>
            <person name="Taylor J."/>
            <person name="Mendoza L."/>
            <person name="Galagan J."/>
            <person name="Nusbaum C."/>
            <person name="Birren B."/>
        </authorList>
    </citation>
    <scope>NUCLEOTIDE SEQUENCE [LARGE SCALE GENOMIC DNA]</scope>
    <source>
        <strain evidence="3">H88</strain>
    </source>
</reference>
<dbReference type="EMBL" id="CP069105">
    <property type="protein sequence ID" value="QSS55689.1"/>
    <property type="molecule type" value="Genomic_DNA"/>
</dbReference>
<protein>
    <submittedName>
        <fullName evidence="1">Predicted protein</fullName>
    </submittedName>
</protein>
<gene>
    <name evidence="1" type="ORF">HCEG_04124</name>
    <name evidence="2" type="ORF">I7I53_03647</name>
</gene>